<evidence type="ECO:0000313" key="1">
    <source>
        <dbReference type="EMBL" id="PHK98052.1"/>
    </source>
</evidence>
<organism evidence="1 2">
    <name type="scientific">Neolewinella marina</name>
    <dbReference type="NCBI Taxonomy" id="438751"/>
    <lineage>
        <taxon>Bacteria</taxon>
        <taxon>Pseudomonadati</taxon>
        <taxon>Bacteroidota</taxon>
        <taxon>Saprospiria</taxon>
        <taxon>Saprospirales</taxon>
        <taxon>Lewinellaceae</taxon>
        <taxon>Neolewinella</taxon>
    </lineage>
</organism>
<dbReference type="OrthoDB" id="1495249at2"/>
<gene>
    <name evidence="1" type="ORF">CGL56_12740</name>
</gene>
<reference evidence="1 2" key="1">
    <citation type="submission" date="2017-10" db="EMBL/GenBank/DDBJ databases">
        <title>The draft genome sequence of Lewinella marina KCTC 32374.</title>
        <authorList>
            <person name="Wang K."/>
        </authorList>
    </citation>
    <scope>NUCLEOTIDE SEQUENCE [LARGE SCALE GENOMIC DNA]</scope>
    <source>
        <strain evidence="1 2">MKG-38</strain>
    </source>
</reference>
<accession>A0A2G0CDK9</accession>
<protein>
    <recommendedName>
        <fullName evidence="3">Secretion system C-terminal sorting domain-containing protein</fullName>
    </recommendedName>
</protein>
<proteinExistence type="predicted"/>
<keyword evidence="2" id="KW-1185">Reference proteome</keyword>
<dbReference type="AlphaFoldDB" id="A0A2G0CDK9"/>
<evidence type="ECO:0000313" key="2">
    <source>
        <dbReference type="Proteomes" id="UP000226437"/>
    </source>
</evidence>
<name>A0A2G0CDK9_9BACT</name>
<comment type="caution">
    <text evidence="1">The sequence shown here is derived from an EMBL/GenBank/DDBJ whole genome shotgun (WGS) entry which is preliminary data.</text>
</comment>
<dbReference type="EMBL" id="PDLO01000005">
    <property type="protein sequence ID" value="PHK98052.1"/>
    <property type="molecule type" value="Genomic_DNA"/>
</dbReference>
<dbReference type="Proteomes" id="UP000226437">
    <property type="component" value="Unassembled WGS sequence"/>
</dbReference>
<evidence type="ECO:0008006" key="3">
    <source>
        <dbReference type="Google" id="ProtNLM"/>
    </source>
</evidence>
<sequence>MFTLLLSLILSTGAPAIELPNPDAEPLITRSVVYDDRIELTVANLEKERTLIRLLDYETEAVHFAQRIDDHNGYTIHLSLEKLPKGRYVISVQKGDTERQQIVKKTDVGIICSGWK</sequence>
<dbReference type="RefSeq" id="WP_099106950.1">
    <property type="nucleotide sequence ID" value="NZ_JAATJF010000002.1"/>
</dbReference>